<dbReference type="InterPro" id="IPR045351">
    <property type="entry name" value="DUF6531"/>
</dbReference>
<evidence type="ECO:0000313" key="2">
    <source>
        <dbReference type="EMBL" id="MCG7978481.1"/>
    </source>
</evidence>
<protein>
    <submittedName>
        <fullName evidence="2">DUF6531 domain-containing protein</fullName>
    </submittedName>
</protein>
<feature type="domain" description="DUF6531" evidence="1">
    <location>
        <begin position="146"/>
        <end position="216"/>
    </location>
</feature>
<dbReference type="AlphaFoldDB" id="A0A9E4NJM7"/>
<dbReference type="Pfam" id="PF20148">
    <property type="entry name" value="DUF6531"/>
    <property type="match status" value="1"/>
</dbReference>
<dbReference type="Gene3D" id="2.180.10.10">
    <property type="entry name" value="RHS repeat-associated core"/>
    <property type="match status" value="1"/>
</dbReference>
<evidence type="ECO:0000259" key="1">
    <source>
        <dbReference type="Pfam" id="PF20148"/>
    </source>
</evidence>
<dbReference type="EMBL" id="JAEPCR010000043">
    <property type="protein sequence ID" value="MCG7978481.1"/>
    <property type="molecule type" value="Genomic_DNA"/>
</dbReference>
<dbReference type="Proteomes" id="UP000886674">
    <property type="component" value="Unassembled WGS sequence"/>
</dbReference>
<sequence>MSFIKYRYYIILFLIVCSLLLPNAATSAQWRAYFPFISEASFISSDPIEACSQLNELLWGYSNIDLAYGVAWSSHGDSYKYPADGRAVLHCPLYDNDSSGPPCGIGGDWMAYSWAPFRCQDFTLLDVVEDEREVGNPPCRMANGSNPIHTASGNKYQRETDFDGSEYGSLKLDRHYNSLFTFPGSFGSNWRGQYDRALLYEANNRVILIRDDGKLLALLSDEASNRYELNKSELYYSVTRTDTGWLLKLPKDITEQYDEKGRLLSISDNRTTEHVIYKDIQPSISIVNGTSQIDRVEDNYGRRFVFTYNSDGLVSEVSTPDGGNIRYEYINQLLNKVIYSAGVGQSVTREYLYDNTNHPRSLTGIIDENGVRYATWSYDEQGRAISSEHGGGADRTILTYNDNGSTTVTNSLGKQTTYHFETLHGVRKVVEIEGRPTPSCDGANRFYSYDDNGFLTSKTDWKGAITNYSRDVKGRELIRYEAVGTPEERTVTTEWHMNIDQPSRVVEPDRIIDYHYNDQGILLERTIKPRDTPITD</sequence>
<organism evidence="2 3">
    <name type="scientific">Candidatus Thiodiazotropha taylori</name>
    <dbReference type="NCBI Taxonomy" id="2792791"/>
    <lineage>
        <taxon>Bacteria</taxon>
        <taxon>Pseudomonadati</taxon>
        <taxon>Pseudomonadota</taxon>
        <taxon>Gammaproteobacteria</taxon>
        <taxon>Chromatiales</taxon>
        <taxon>Sedimenticolaceae</taxon>
        <taxon>Candidatus Thiodiazotropha</taxon>
    </lineage>
</organism>
<accession>A0A9E4NJM7</accession>
<name>A0A9E4NJM7_9GAMM</name>
<comment type="caution">
    <text evidence="2">The sequence shown here is derived from an EMBL/GenBank/DDBJ whole genome shotgun (WGS) entry which is preliminary data.</text>
</comment>
<gene>
    <name evidence="2" type="ORF">JAY77_10130</name>
</gene>
<reference evidence="2" key="1">
    <citation type="journal article" date="2021" name="Proc. Natl. Acad. Sci. U.S.A.">
        <title>Global biogeography of chemosynthetic symbionts reveals both localized and globally distributed symbiont groups. .</title>
        <authorList>
            <person name="Osvatic J.T."/>
            <person name="Wilkins L.G.E."/>
            <person name="Leibrecht L."/>
            <person name="Leray M."/>
            <person name="Zauner S."/>
            <person name="Polzin J."/>
            <person name="Camacho Y."/>
            <person name="Gros O."/>
            <person name="van Gils J.A."/>
            <person name="Eisen J.A."/>
            <person name="Petersen J.M."/>
            <person name="Yuen B."/>
        </authorList>
    </citation>
    <scope>NUCLEOTIDE SEQUENCE</scope>
    <source>
        <strain evidence="2">MAGclacostrist055</strain>
    </source>
</reference>
<proteinExistence type="predicted"/>
<evidence type="ECO:0000313" key="3">
    <source>
        <dbReference type="Proteomes" id="UP000886674"/>
    </source>
</evidence>